<keyword evidence="1" id="KW-1133">Transmembrane helix</keyword>
<comment type="caution">
    <text evidence="2">The sequence shown here is derived from an EMBL/GenBank/DDBJ whole genome shotgun (WGS) entry which is preliminary data.</text>
</comment>
<feature type="transmembrane region" description="Helical" evidence="1">
    <location>
        <begin position="38"/>
        <end position="57"/>
    </location>
</feature>
<sequence>MSYTDRDTGWDTAMCPNFESHTVWGIPHNRESPISSSMSLKLACLLVLCMVVGAPLAQGAITRADGLVGLPRCHPFLSGNGDGADATGCCAIVMNALGSLCGDT</sequence>
<evidence type="ECO:0000313" key="2">
    <source>
        <dbReference type="EMBL" id="MBA0787793.1"/>
    </source>
</evidence>
<organism evidence="2 3">
    <name type="scientific">Gossypium trilobum</name>
    <dbReference type="NCBI Taxonomy" id="34281"/>
    <lineage>
        <taxon>Eukaryota</taxon>
        <taxon>Viridiplantae</taxon>
        <taxon>Streptophyta</taxon>
        <taxon>Embryophyta</taxon>
        <taxon>Tracheophyta</taxon>
        <taxon>Spermatophyta</taxon>
        <taxon>Magnoliopsida</taxon>
        <taxon>eudicotyledons</taxon>
        <taxon>Gunneridae</taxon>
        <taxon>Pentapetalae</taxon>
        <taxon>rosids</taxon>
        <taxon>malvids</taxon>
        <taxon>Malvales</taxon>
        <taxon>Malvaceae</taxon>
        <taxon>Malvoideae</taxon>
        <taxon>Gossypium</taxon>
    </lineage>
</organism>
<proteinExistence type="predicted"/>
<evidence type="ECO:0000313" key="3">
    <source>
        <dbReference type="Proteomes" id="UP000593568"/>
    </source>
</evidence>
<evidence type="ECO:0000256" key="1">
    <source>
        <dbReference type="SAM" id="Phobius"/>
    </source>
</evidence>
<evidence type="ECO:0008006" key="4">
    <source>
        <dbReference type="Google" id="ProtNLM"/>
    </source>
</evidence>
<reference evidence="2 3" key="1">
    <citation type="journal article" date="2019" name="Genome Biol. Evol.">
        <title>Insights into the evolution of the New World diploid cottons (Gossypium, subgenus Houzingenia) based on genome sequencing.</title>
        <authorList>
            <person name="Grover C.E."/>
            <person name="Arick M.A. 2nd"/>
            <person name="Thrash A."/>
            <person name="Conover J.L."/>
            <person name="Sanders W.S."/>
            <person name="Peterson D.G."/>
            <person name="Frelichowski J.E."/>
            <person name="Scheffler J.A."/>
            <person name="Scheffler B.E."/>
            <person name="Wendel J.F."/>
        </authorList>
    </citation>
    <scope>NUCLEOTIDE SEQUENCE [LARGE SCALE GENOMIC DNA]</scope>
    <source>
        <strain evidence="2">8</strain>
        <tissue evidence="2">Leaf</tissue>
    </source>
</reference>
<keyword evidence="1" id="KW-0472">Membrane</keyword>
<gene>
    <name evidence="2" type="ORF">Gotri_025894</name>
</gene>
<protein>
    <recommendedName>
        <fullName evidence="4">Bifunctional inhibitor/plant lipid transfer protein/seed storage helical domain-containing protein</fullName>
    </recommendedName>
</protein>
<keyword evidence="3" id="KW-1185">Reference proteome</keyword>
<dbReference type="AlphaFoldDB" id="A0A7J9FR82"/>
<dbReference type="EMBL" id="JABEZW010226514">
    <property type="protein sequence ID" value="MBA0787793.1"/>
    <property type="molecule type" value="Genomic_DNA"/>
</dbReference>
<dbReference type="Proteomes" id="UP000593568">
    <property type="component" value="Unassembled WGS sequence"/>
</dbReference>
<name>A0A7J9FR82_9ROSI</name>
<keyword evidence="1" id="KW-0812">Transmembrane</keyword>
<accession>A0A7J9FR82</accession>